<dbReference type="AlphaFoldDB" id="A0A6J7VF30"/>
<protein>
    <submittedName>
        <fullName evidence="1">Unannotated protein</fullName>
    </submittedName>
</protein>
<dbReference type="EMBL" id="CAFBRC010000044">
    <property type="protein sequence ID" value="CAB5075486.1"/>
    <property type="molecule type" value="Genomic_DNA"/>
</dbReference>
<proteinExistence type="predicted"/>
<organism evidence="1">
    <name type="scientific">freshwater metagenome</name>
    <dbReference type="NCBI Taxonomy" id="449393"/>
    <lineage>
        <taxon>unclassified sequences</taxon>
        <taxon>metagenomes</taxon>
        <taxon>ecological metagenomes</taxon>
    </lineage>
</organism>
<evidence type="ECO:0000313" key="1">
    <source>
        <dbReference type="EMBL" id="CAB5075486.1"/>
    </source>
</evidence>
<name>A0A6J7VF30_9ZZZZ</name>
<accession>A0A6J7VF30</accession>
<reference evidence="1" key="1">
    <citation type="submission" date="2020-05" db="EMBL/GenBank/DDBJ databases">
        <authorList>
            <person name="Chiriac C."/>
            <person name="Salcher M."/>
            <person name="Ghai R."/>
            <person name="Kavagutti S V."/>
        </authorList>
    </citation>
    <scope>NUCLEOTIDE SEQUENCE</scope>
</reference>
<gene>
    <name evidence="1" type="ORF">UFOPK4367_00806</name>
</gene>
<sequence>MVAVPEGSGRALPVKVPMPFTTPPLTGEVMATVGTPLEVVKVFGVEAARRPLLSRVNKVMVYVPFAHAVVSTANETAPDAGVHT</sequence>